<reference evidence="1" key="1">
    <citation type="journal article" date="2021" name="Proc. Natl. Acad. Sci. U.S.A.">
        <title>A Catalog of Tens of Thousands of Viruses from Human Metagenomes Reveals Hidden Associations with Chronic Diseases.</title>
        <authorList>
            <person name="Tisza M.J."/>
            <person name="Buck C.B."/>
        </authorList>
    </citation>
    <scope>NUCLEOTIDE SEQUENCE</scope>
    <source>
        <strain evidence="1">CtBCr48</strain>
    </source>
</reference>
<dbReference type="EMBL" id="BK032595">
    <property type="protein sequence ID" value="DAF50293.1"/>
    <property type="molecule type" value="Genomic_DNA"/>
</dbReference>
<organism evidence="1">
    <name type="scientific">Siphoviridae sp. ctBCr48</name>
    <dbReference type="NCBI Taxonomy" id="2827802"/>
    <lineage>
        <taxon>Viruses</taxon>
        <taxon>Duplodnaviria</taxon>
        <taxon>Heunggongvirae</taxon>
        <taxon>Uroviricota</taxon>
        <taxon>Caudoviricetes</taxon>
    </lineage>
</organism>
<protein>
    <submittedName>
        <fullName evidence="1">Uncharacterized protein</fullName>
    </submittedName>
</protein>
<accession>A0A8S5SH22</accession>
<sequence length="339" mass="37522">MILELNGTKVTIVDKTLGYQGDNLVNTIQVTVDKDSTWNYKLDMYKGKSKCFDSVLMTREGNVCIVQLTNEILSYGGRYIFQLRGYTDTQTYHSDIFESWVNASIEYQYDCEQADCGCDCKLPTEFYQVEDNVTEINNHPPYPGDNGKWMIWDVDKHEYVESDIDVVGGGTDISLGITSAAVGDIVKVKAVDADGKPTEWEAAAQETWEKLVDVTLEEAVDTVTYTFDNCKRIKALINPVLSAMIGGWKKITVNNIVYLTLNMNIQTHQGVYYKISSEYPPYVEASLDVVSGTSVQGINGGARTAVLENIAPDGITQFGCSTPGILTAGTKIQIWGVKS</sequence>
<evidence type="ECO:0000313" key="1">
    <source>
        <dbReference type="EMBL" id="DAF50293.1"/>
    </source>
</evidence>
<proteinExistence type="predicted"/>
<name>A0A8S5SH22_9CAUD</name>